<evidence type="ECO:0000313" key="1">
    <source>
        <dbReference type="EMBL" id="KAK4017204.1"/>
    </source>
</evidence>
<dbReference type="Proteomes" id="UP001234178">
    <property type="component" value="Unassembled WGS sequence"/>
</dbReference>
<name>A0ABQ9ZWD0_9CRUS</name>
<comment type="caution">
    <text evidence="1">The sequence shown here is derived from an EMBL/GenBank/DDBJ whole genome shotgun (WGS) entry which is preliminary data.</text>
</comment>
<protein>
    <submittedName>
        <fullName evidence="1">Uncharacterized protein</fullName>
    </submittedName>
</protein>
<organism evidence="1 2">
    <name type="scientific">Daphnia magna</name>
    <dbReference type="NCBI Taxonomy" id="35525"/>
    <lineage>
        <taxon>Eukaryota</taxon>
        <taxon>Metazoa</taxon>
        <taxon>Ecdysozoa</taxon>
        <taxon>Arthropoda</taxon>
        <taxon>Crustacea</taxon>
        <taxon>Branchiopoda</taxon>
        <taxon>Diplostraca</taxon>
        <taxon>Cladocera</taxon>
        <taxon>Anomopoda</taxon>
        <taxon>Daphniidae</taxon>
        <taxon>Daphnia</taxon>
    </lineage>
</organism>
<dbReference type="EMBL" id="JAOYFB010000005">
    <property type="protein sequence ID" value="KAK4017204.1"/>
    <property type="molecule type" value="Genomic_DNA"/>
</dbReference>
<proteinExistence type="predicted"/>
<reference evidence="1 2" key="1">
    <citation type="journal article" date="2023" name="Nucleic Acids Res.">
        <title>The hologenome of Daphnia magna reveals possible DNA methylation and microbiome-mediated evolution of the host genome.</title>
        <authorList>
            <person name="Chaturvedi A."/>
            <person name="Li X."/>
            <person name="Dhandapani V."/>
            <person name="Marshall H."/>
            <person name="Kissane S."/>
            <person name="Cuenca-Cambronero M."/>
            <person name="Asole G."/>
            <person name="Calvet F."/>
            <person name="Ruiz-Romero M."/>
            <person name="Marangio P."/>
            <person name="Guigo R."/>
            <person name="Rago D."/>
            <person name="Mirbahai L."/>
            <person name="Eastwood N."/>
            <person name="Colbourne J.K."/>
            <person name="Zhou J."/>
            <person name="Mallon E."/>
            <person name="Orsini L."/>
        </authorList>
    </citation>
    <scope>NUCLEOTIDE SEQUENCE [LARGE SCALE GENOMIC DNA]</scope>
    <source>
        <strain evidence="1">LRV0_1</strain>
    </source>
</reference>
<gene>
    <name evidence="1" type="ORF">OUZ56_032153</name>
</gene>
<evidence type="ECO:0000313" key="2">
    <source>
        <dbReference type="Proteomes" id="UP001234178"/>
    </source>
</evidence>
<keyword evidence="2" id="KW-1185">Reference proteome</keyword>
<accession>A0ABQ9ZWD0</accession>
<sequence>MALQSKCPHLLSLSNSITVSTLLSLSQCKPANGLGISYFLHIVCEGIQVSTFAEPIQQHSSVHLAEPIQQHSSVPLLSLSQYNPANCLGVSYFLHIVCEGSSWLVIDHYVELEMCGIAVQVSTFAGPIQQHCSVHLTGSSTAFKSPSATDINLNSIRVTELDQDLSTFIADTHIHDSDKMIKYVKVDIPDCCEYLEVFMEDRQNVVHQRFPISGITKQNRRSDMLTNWKRIVNYRCRIPNPGTDKFRKRSLILEFNTAE</sequence>